<protein>
    <submittedName>
        <fullName evidence="3">Uncharacterized protein</fullName>
    </submittedName>
</protein>
<keyword evidence="4" id="KW-1185">Reference proteome</keyword>
<gene>
    <name evidence="3" type="ORF">FRIFI_1640</name>
</gene>
<accession>A0A2P2BS37</accession>
<feature type="transmembrane region" description="Helical" evidence="2">
    <location>
        <begin position="88"/>
        <end position="105"/>
    </location>
</feature>
<dbReference type="RefSeq" id="WP_092925382.1">
    <property type="nucleotide sequence ID" value="NZ_FJTZ01000012.1"/>
</dbReference>
<feature type="transmembrane region" description="Helical" evidence="2">
    <location>
        <begin position="59"/>
        <end position="76"/>
    </location>
</feature>
<reference evidence="3 4" key="1">
    <citation type="submission" date="2014-09" db="EMBL/GenBank/DDBJ databases">
        <authorList>
            <person name="Hornung B.V."/>
        </authorList>
    </citation>
    <scope>NUCLEOTIDE SEQUENCE [LARGE SCALE GENOMIC DNA]</scope>
    <source>
        <strain evidence="3 4">FRIFI</strain>
    </source>
</reference>
<feature type="transmembrane region" description="Helical" evidence="2">
    <location>
        <begin position="12"/>
        <end position="39"/>
    </location>
</feature>
<feature type="coiled-coil region" evidence="1">
    <location>
        <begin position="139"/>
        <end position="182"/>
    </location>
</feature>
<dbReference type="Proteomes" id="UP000245695">
    <property type="component" value="Chromosome 1"/>
</dbReference>
<dbReference type="KEGG" id="rhom:FRIFI_1640"/>
<evidence type="ECO:0000256" key="1">
    <source>
        <dbReference type="SAM" id="Coils"/>
    </source>
</evidence>
<keyword evidence="2" id="KW-1133">Transmembrane helix</keyword>
<proteinExistence type="predicted"/>
<dbReference type="EMBL" id="LN650648">
    <property type="protein sequence ID" value="CEI73173.1"/>
    <property type="molecule type" value="Genomic_DNA"/>
</dbReference>
<keyword evidence="2" id="KW-0812">Transmembrane</keyword>
<evidence type="ECO:0000313" key="3">
    <source>
        <dbReference type="EMBL" id="CEI73173.1"/>
    </source>
</evidence>
<evidence type="ECO:0000313" key="4">
    <source>
        <dbReference type="Proteomes" id="UP000245695"/>
    </source>
</evidence>
<name>A0A2P2BS37_9FIRM</name>
<dbReference type="AlphaFoldDB" id="A0A2P2BS37"/>
<sequence>MKKVDITNKAIMLLTALSVIYAILEGNILFLSPIVTIAIPYRLARYKEDYNYGKNKNKLTTLFLFNIASFILVAIISDSMTQELLDNVINIFVAFMYFKIMFILERKSEQNNNPRAVYEKLQKTVYVLEAMSTKMEDEIRNAKSEKTKKNIQLKKEKIEIQLVAYKSQLEILKMKIDSEKNN</sequence>
<evidence type="ECO:0000256" key="2">
    <source>
        <dbReference type="SAM" id="Phobius"/>
    </source>
</evidence>
<organism evidence="3 4">
    <name type="scientific">Romboutsia hominis</name>
    <dbReference type="NCBI Taxonomy" id="1507512"/>
    <lineage>
        <taxon>Bacteria</taxon>
        <taxon>Bacillati</taxon>
        <taxon>Bacillota</taxon>
        <taxon>Clostridia</taxon>
        <taxon>Peptostreptococcales</taxon>
        <taxon>Peptostreptococcaceae</taxon>
        <taxon>Romboutsia</taxon>
    </lineage>
</organism>
<keyword evidence="1" id="KW-0175">Coiled coil</keyword>
<keyword evidence="2" id="KW-0472">Membrane</keyword>